<protein>
    <submittedName>
        <fullName evidence="1">Unannotated protein</fullName>
    </submittedName>
</protein>
<organism evidence="1">
    <name type="scientific">freshwater metagenome</name>
    <dbReference type="NCBI Taxonomy" id="449393"/>
    <lineage>
        <taxon>unclassified sequences</taxon>
        <taxon>metagenomes</taxon>
        <taxon>ecological metagenomes</taxon>
    </lineage>
</organism>
<sequence>MDINTWFNQANTYPAPPWAFRGSNQIAINFDADAEAIAALLPPGVTMDLEPDGSARCEIRICWYPWSVYGPFHECYVLVRTRHKDETVWFLPLIMTDNDIPTSCGREVWGYAKKLATMSWEWGAHTGGQVVFTMERPAGVRLLTATFAPHRRALPTERVGHHVMSHRHITGGNGNTTSELILVGGSKALHVSANGELDMWAGQGSINVPGASIDDPWHFVKPTRINNAYWMITDFALEPGRVVDDLTLVR</sequence>
<accession>A0A6J7IB19</accession>
<dbReference type="Pfam" id="PF06314">
    <property type="entry name" value="ADC"/>
    <property type="match status" value="1"/>
</dbReference>
<dbReference type="Gene3D" id="2.40.400.10">
    <property type="entry name" value="Acetoacetate decarboxylase-like"/>
    <property type="match status" value="1"/>
</dbReference>
<dbReference type="SUPFAM" id="SSF160104">
    <property type="entry name" value="Acetoacetate decarboxylase-like"/>
    <property type="match status" value="1"/>
</dbReference>
<dbReference type="EMBL" id="CAFBMR010000110">
    <property type="protein sequence ID" value="CAB4927714.1"/>
    <property type="molecule type" value="Genomic_DNA"/>
</dbReference>
<proteinExistence type="predicted"/>
<dbReference type="InterPro" id="IPR023375">
    <property type="entry name" value="ADC_dom_sf"/>
</dbReference>
<dbReference type="InterPro" id="IPR010451">
    <property type="entry name" value="Acetoacetate_decarboxylase"/>
</dbReference>
<name>A0A6J7IB19_9ZZZZ</name>
<dbReference type="AlphaFoldDB" id="A0A6J7IB19"/>
<gene>
    <name evidence="1" type="ORF">UFOPK3610_01766</name>
</gene>
<reference evidence="1" key="1">
    <citation type="submission" date="2020-05" db="EMBL/GenBank/DDBJ databases">
        <authorList>
            <person name="Chiriac C."/>
            <person name="Salcher M."/>
            <person name="Ghai R."/>
            <person name="Kavagutti S V."/>
        </authorList>
    </citation>
    <scope>NUCLEOTIDE SEQUENCE</scope>
</reference>
<evidence type="ECO:0000313" key="1">
    <source>
        <dbReference type="EMBL" id="CAB4927714.1"/>
    </source>
</evidence>
<dbReference type="GO" id="GO:0016829">
    <property type="term" value="F:lyase activity"/>
    <property type="evidence" value="ECO:0007669"/>
    <property type="project" value="InterPro"/>
</dbReference>